<dbReference type="InterPro" id="IPR019151">
    <property type="entry name" value="Proteasome_assmbl_chaperone_2"/>
</dbReference>
<protein>
    <submittedName>
        <fullName evidence="12">Multidrug export ATP-binding/permease protein SAOUHSC_02003</fullName>
    </submittedName>
</protein>
<dbReference type="Pfam" id="PF00664">
    <property type="entry name" value="ABC_membrane"/>
    <property type="match status" value="1"/>
</dbReference>
<dbReference type="GO" id="GO:0015421">
    <property type="term" value="F:ABC-type oligopeptide transporter activity"/>
    <property type="evidence" value="ECO:0007669"/>
    <property type="project" value="TreeGrafter"/>
</dbReference>
<dbReference type="FunFam" id="3.40.50.300:FF:000221">
    <property type="entry name" value="Multidrug ABC transporter ATP-binding protein"/>
    <property type="match status" value="1"/>
</dbReference>
<dbReference type="Gene3D" id="1.20.1560.10">
    <property type="entry name" value="ABC transporter type 1, transmembrane domain"/>
    <property type="match status" value="1"/>
</dbReference>
<keyword evidence="2" id="KW-0813">Transport</keyword>
<dbReference type="PROSITE" id="PS00211">
    <property type="entry name" value="ABC_TRANSPORTER_1"/>
    <property type="match status" value="1"/>
</dbReference>
<keyword evidence="5" id="KW-0547">Nucleotide-binding</keyword>
<evidence type="ECO:0000313" key="12">
    <source>
        <dbReference type="EMBL" id="CAI8054794.1"/>
    </source>
</evidence>
<dbReference type="Gene3D" id="3.40.50.10900">
    <property type="entry name" value="PAC-like subunit"/>
    <property type="match status" value="1"/>
</dbReference>
<dbReference type="Pfam" id="PF09754">
    <property type="entry name" value="PAC2"/>
    <property type="match status" value="1"/>
</dbReference>
<feature type="domain" description="ABC transporter" evidence="10">
    <location>
        <begin position="306"/>
        <end position="541"/>
    </location>
</feature>
<feature type="transmembrane region" description="Helical" evidence="9">
    <location>
        <begin position="208"/>
        <end position="231"/>
    </location>
</feature>
<dbReference type="PANTHER" id="PTHR43394">
    <property type="entry name" value="ATP-DEPENDENT PERMEASE MDL1, MITOCHONDRIAL"/>
    <property type="match status" value="1"/>
</dbReference>
<dbReference type="InterPro" id="IPR036640">
    <property type="entry name" value="ABC1_TM_sf"/>
</dbReference>
<dbReference type="GO" id="GO:0016887">
    <property type="term" value="F:ATP hydrolysis activity"/>
    <property type="evidence" value="ECO:0007669"/>
    <property type="project" value="InterPro"/>
</dbReference>
<keyword evidence="3" id="KW-1003">Cell membrane</keyword>
<keyword evidence="13" id="KW-1185">Reference proteome</keyword>
<evidence type="ECO:0000313" key="13">
    <source>
        <dbReference type="Proteomes" id="UP001174909"/>
    </source>
</evidence>
<dbReference type="SUPFAM" id="SSF52540">
    <property type="entry name" value="P-loop containing nucleoside triphosphate hydrolases"/>
    <property type="match status" value="1"/>
</dbReference>
<accession>A0AA35TV75</accession>
<evidence type="ECO:0000256" key="1">
    <source>
        <dbReference type="ARBA" id="ARBA00004651"/>
    </source>
</evidence>
<dbReference type="PROSITE" id="PS50929">
    <property type="entry name" value="ABC_TM1F"/>
    <property type="match status" value="1"/>
</dbReference>
<name>A0AA35TV75_GEOBA</name>
<evidence type="ECO:0000256" key="6">
    <source>
        <dbReference type="ARBA" id="ARBA00022840"/>
    </source>
</evidence>
<dbReference type="InterPro" id="IPR039421">
    <property type="entry name" value="Type_1_exporter"/>
</dbReference>
<dbReference type="InterPro" id="IPR003593">
    <property type="entry name" value="AAA+_ATPase"/>
</dbReference>
<dbReference type="Proteomes" id="UP001174909">
    <property type="component" value="Unassembled WGS sequence"/>
</dbReference>
<feature type="transmembrane region" description="Helical" evidence="9">
    <location>
        <begin position="101"/>
        <end position="122"/>
    </location>
</feature>
<feature type="transmembrane region" description="Helical" evidence="9">
    <location>
        <begin position="128"/>
        <end position="147"/>
    </location>
</feature>
<evidence type="ECO:0000256" key="9">
    <source>
        <dbReference type="SAM" id="Phobius"/>
    </source>
</evidence>
<evidence type="ECO:0000259" key="11">
    <source>
        <dbReference type="PROSITE" id="PS50929"/>
    </source>
</evidence>
<dbReference type="InterPro" id="IPR003439">
    <property type="entry name" value="ABC_transporter-like_ATP-bd"/>
</dbReference>
<dbReference type="InterPro" id="IPR017871">
    <property type="entry name" value="ABC_transporter-like_CS"/>
</dbReference>
<reference evidence="12" key="1">
    <citation type="submission" date="2023-03" db="EMBL/GenBank/DDBJ databases">
        <authorList>
            <person name="Steffen K."/>
            <person name="Cardenas P."/>
        </authorList>
    </citation>
    <scope>NUCLEOTIDE SEQUENCE</scope>
</reference>
<dbReference type="SUPFAM" id="SSF90123">
    <property type="entry name" value="ABC transporter transmembrane region"/>
    <property type="match status" value="1"/>
</dbReference>
<dbReference type="InterPro" id="IPR027417">
    <property type="entry name" value="P-loop_NTPase"/>
</dbReference>
<evidence type="ECO:0000256" key="7">
    <source>
        <dbReference type="ARBA" id="ARBA00022989"/>
    </source>
</evidence>
<dbReference type="EMBL" id="CASHTH010004210">
    <property type="protein sequence ID" value="CAI8054794.1"/>
    <property type="molecule type" value="Genomic_DNA"/>
</dbReference>
<feature type="transmembrane region" description="Helical" evidence="9">
    <location>
        <begin position="20"/>
        <end position="43"/>
    </location>
</feature>
<evidence type="ECO:0000256" key="3">
    <source>
        <dbReference type="ARBA" id="ARBA00022475"/>
    </source>
</evidence>
<feature type="domain" description="ABC transmembrane type-1" evidence="11">
    <location>
        <begin position="1"/>
        <end position="272"/>
    </location>
</feature>
<dbReference type="InterPro" id="IPR038389">
    <property type="entry name" value="PSMG2_sf"/>
</dbReference>
<sequence length="766" mass="84034">MLPPFVVSVLIDKAIPNQDAGLLVRLTLAVLGAGALIIVFGIVESYCLERATNGVTRDVRIALFNAIQSQSYRFFVHNDRGTVNSRVWNDVSEVQWVVRDALVDIASSVLLIAVTLVFMFLWNWELSLLILGFLPLIFGIGFIVSRWRERLAHGVTQWYDENSSFISDRLDIDGSILLNGVGYDKTTDSRRFSEITSKLHSIWAREGMASASMSTVGAVLPLIGSGIIYLYGGLGVMDGSLTLGVLIAFMALWARTVGPLAFLASFQAAFAAKGVHLRRIFEWVDLEPEVHDSINAEELESVGGLISLKNATVKYDAGSPVISGLSLEFQPGKMTAIVGKSGAGKTTLSHLILRLYDPTTGTVEIDGQDLRSIKLSSLRQHMSLVPQDSAVFNTTVKENLLIARPHATENEMVNACKAAQLHDLLVSLPNGYETVVGQFGYRLSGGERQRLAIARVILKQPSVVILDEPTSSLDSITERAIKDALESTLLQNATTIVIAHRLSTILNADSVIVLDEGKLVDSGSHEVLLGKLPTMLVAFAGWPDAAEAATRALRFLVPRDESRSLLIFIGTEPNLKWRTYSHILTSMAQRHEVDLIVSLGALLDAVPHTREPRVTGRASSIELTQKAEWLGIKNSGYQGPTGIHTAFMDACTQSGMSQASIWGHCPHYVNTSPDPKVSHALLTRLRSLIDIDIDLEELYIAGNTYQEEVDKVIAKQPDVSSYVRRLERRYDEARTATEEIPSSETMVQELENFLRSQSQGTDESDA</sequence>
<evidence type="ECO:0000259" key="10">
    <source>
        <dbReference type="PROSITE" id="PS50893"/>
    </source>
</evidence>
<keyword evidence="4 9" id="KW-0812">Transmembrane</keyword>
<evidence type="ECO:0000256" key="5">
    <source>
        <dbReference type="ARBA" id="ARBA00022741"/>
    </source>
</evidence>
<proteinExistence type="predicted"/>
<evidence type="ECO:0000256" key="8">
    <source>
        <dbReference type="ARBA" id="ARBA00023136"/>
    </source>
</evidence>
<evidence type="ECO:0000256" key="2">
    <source>
        <dbReference type="ARBA" id="ARBA00022448"/>
    </source>
</evidence>
<dbReference type="AlphaFoldDB" id="A0AA35TV75"/>
<keyword evidence="7 9" id="KW-1133">Transmembrane helix</keyword>
<dbReference type="GO" id="GO:0005524">
    <property type="term" value="F:ATP binding"/>
    <property type="evidence" value="ECO:0007669"/>
    <property type="project" value="UniProtKB-KW"/>
</dbReference>
<dbReference type="SMART" id="SM00382">
    <property type="entry name" value="AAA"/>
    <property type="match status" value="1"/>
</dbReference>
<evidence type="ECO:0000256" key="4">
    <source>
        <dbReference type="ARBA" id="ARBA00022692"/>
    </source>
</evidence>
<keyword evidence="6 12" id="KW-0067">ATP-binding</keyword>
<organism evidence="12 13">
    <name type="scientific">Geodia barretti</name>
    <name type="common">Barrett's horny sponge</name>
    <dbReference type="NCBI Taxonomy" id="519541"/>
    <lineage>
        <taxon>Eukaryota</taxon>
        <taxon>Metazoa</taxon>
        <taxon>Porifera</taxon>
        <taxon>Demospongiae</taxon>
        <taxon>Heteroscleromorpha</taxon>
        <taxon>Tetractinellida</taxon>
        <taxon>Astrophorina</taxon>
        <taxon>Geodiidae</taxon>
        <taxon>Geodia</taxon>
    </lineage>
</organism>
<dbReference type="Gene3D" id="3.40.50.300">
    <property type="entry name" value="P-loop containing nucleotide triphosphate hydrolases"/>
    <property type="match status" value="1"/>
</dbReference>
<dbReference type="PROSITE" id="PS50893">
    <property type="entry name" value="ABC_TRANSPORTER_2"/>
    <property type="match status" value="1"/>
</dbReference>
<feature type="transmembrane region" description="Helical" evidence="9">
    <location>
        <begin position="243"/>
        <end position="270"/>
    </location>
</feature>
<dbReference type="Pfam" id="PF00005">
    <property type="entry name" value="ABC_tran"/>
    <property type="match status" value="1"/>
</dbReference>
<comment type="subcellular location">
    <subcellularLocation>
        <location evidence="1">Cell membrane</location>
        <topology evidence="1">Multi-pass membrane protein</topology>
    </subcellularLocation>
</comment>
<dbReference type="PANTHER" id="PTHR43394:SF1">
    <property type="entry name" value="ATP-BINDING CASSETTE SUB-FAMILY B MEMBER 10, MITOCHONDRIAL"/>
    <property type="match status" value="1"/>
</dbReference>
<comment type="caution">
    <text evidence="12">The sequence shown here is derived from an EMBL/GenBank/DDBJ whole genome shotgun (WGS) entry which is preliminary data.</text>
</comment>
<dbReference type="InterPro" id="IPR011527">
    <property type="entry name" value="ABC1_TM_dom"/>
</dbReference>
<dbReference type="GO" id="GO:0005886">
    <property type="term" value="C:plasma membrane"/>
    <property type="evidence" value="ECO:0007669"/>
    <property type="project" value="UniProtKB-SubCell"/>
</dbReference>
<dbReference type="SUPFAM" id="SSF159659">
    <property type="entry name" value="Cgl1923-like"/>
    <property type="match status" value="1"/>
</dbReference>
<keyword evidence="8 9" id="KW-0472">Membrane</keyword>
<gene>
    <name evidence="12" type="ORF">GBAR_LOCUS29880</name>
</gene>